<organism evidence="7 8">
    <name type="scientific">Flavobacterium solisilvae</name>
    <dbReference type="NCBI Taxonomy" id="1852019"/>
    <lineage>
        <taxon>Bacteria</taxon>
        <taxon>Pseudomonadati</taxon>
        <taxon>Bacteroidota</taxon>
        <taxon>Flavobacteriia</taxon>
        <taxon>Flavobacteriales</taxon>
        <taxon>Flavobacteriaceae</taxon>
        <taxon>Flavobacterium</taxon>
    </lineage>
</organism>
<dbReference type="PANTHER" id="PTHR33602:SF1">
    <property type="entry name" value="REGULATORY PROTEIN RECX FAMILY PROTEIN"/>
    <property type="match status" value="1"/>
</dbReference>
<dbReference type="Proteomes" id="UP000767947">
    <property type="component" value="Unassembled WGS sequence"/>
</dbReference>
<sequence length="155" mass="18670">MSQKLSFSEAQKKLEYFCAYQERCHQEVVQKCYELGLLSIEIDEVMVHLIQNNYLNEERFARSFARGKFRIKFWGKTRIVNELQARKIASPNIKLALTEIDEDEYEQAFNTLSERHWNSILEKNTLKKRKKFCDYLLRKGWESEMIYSKVKELEK</sequence>
<dbReference type="Gene3D" id="1.10.10.10">
    <property type="entry name" value="Winged helix-like DNA-binding domain superfamily/Winged helix DNA-binding domain"/>
    <property type="match status" value="1"/>
</dbReference>
<feature type="domain" description="RecX third three-helical" evidence="6">
    <location>
        <begin position="104"/>
        <end position="148"/>
    </location>
</feature>
<dbReference type="Pfam" id="PF02631">
    <property type="entry name" value="RecX_HTH2"/>
    <property type="match status" value="1"/>
</dbReference>
<comment type="caution">
    <text evidence="7">The sequence shown here is derived from an EMBL/GenBank/DDBJ whole genome shotgun (WGS) entry which is preliminary data.</text>
</comment>
<evidence type="ECO:0000256" key="4">
    <source>
        <dbReference type="ARBA" id="ARBA00022490"/>
    </source>
</evidence>
<dbReference type="EMBL" id="JAAMPT010000203">
    <property type="protein sequence ID" value="NMH24721.1"/>
    <property type="molecule type" value="Genomic_DNA"/>
</dbReference>
<protein>
    <recommendedName>
        <fullName evidence="3">Regulatory protein RecX</fullName>
    </recommendedName>
</protein>
<proteinExistence type="inferred from homology"/>
<evidence type="ECO:0000313" key="8">
    <source>
        <dbReference type="Proteomes" id="UP000767947"/>
    </source>
</evidence>
<dbReference type="InterPro" id="IPR036388">
    <property type="entry name" value="WH-like_DNA-bd_sf"/>
</dbReference>
<evidence type="ECO:0000256" key="2">
    <source>
        <dbReference type="ARBA" id="ARBA00009695"/>
    </source>
</evidence>
<dbReference type="PANTHER" id="PTHR33602">
    <property type="entry name" value="REGULATORY PROTEIN RECX FAMILY PROTEIN"/>
    <property type="match status" value="1"/>
</dbReference>
<name>A0ABX1QR95_9FLAO</name>
<evidence type="ECO:0000259" key="6">
    <source>
        <dbReference type="Pfam" id="PF21981"/>
    </source>
</evidence>
<accession>A0ABX1QR95</accession>
<gene>
    <name evidence="7" type="ORF">G6042_05495</name>
</gene>
<dbReference type="InterPro" id="IPR053925">
    <property type="entry name" value="RecX_HTH_3rd"/>
</dbReference>
<keyword evidence="8" id="KW-1185">Reference proteome</keyword>
<reference evidence="7 8" key="1">
    <citation type="submission" date="2020-02" db="EMBL/GenBank/DDBJ databases">
        <title>Flavobacterium sp. genome.</title>
        <authorList>
            <person name="Jung H.S."/>
            <person name="Baek J.H."/>
            <person name="Jeon C.O."/>
        </authorList>
    </citation>
    <scope>NUCLEOTIDE SEQUENCE [LARGE SCALE GENOMIC DNA]</scope>
    <source>
        <strain evidence="7 8">SE-s27</strain>
    </source>
</reference>
<dbReference type="InterPro" id="IPR003783">
    <property type="entry name" value="Regulatory_RecX"/>
</dbReference>
<evidence type="ECO:0000259" key="5">
    <source>
        <dbReference type="Pfam" id="PF02631"/>
    </source>
</evidence>
<dbReference type="RefSeq" id="WP_169523306.1">
    <property type="nucleotide sequence ID" value="NZ_JAAMPT010000203.1"/>
</dbReference>
<keyword evidence="4" id="KW-0963">Cytoplasm</keyword>
<dbReference type="Pfam" id="PF21981">
    <property type="entry name" value="RecX_HTH3"/>
    <property type="match status" value="1"/>
</dbReference>
<evidence type="ECO:0000256" key="3">
    <source>
        <dbReference type="ARBA" id="ARBA00018111"/>
    </source>
</evidence>
<evidence type="ECO:0000313" key="7">
    <source>
        <dbReference type="EMBL" id="NMH24721.1"/>
    </source>
</evidence>
<comment type="subcellular location">
    <subcellularLocation>
        <location evidence="1">Cytoplasm</location>
    </subcellularLocation>
</comment>
<comment type="similarity">
    <text evidence="2">Belongs to the RecX family.</text>
</comment>
<feature type="domain" description="RecX second three-helical" evidence="5">
    <location>
        <begin position="56"/>
        <end position="97"/>
    </location>
</feature>
<evidence type="ECO:0000256" key="1">
    <source>
        <dbReference type="ARBA" id="ARBA00004496"/>
    </source>
</evidence>
<dbReference type="InterPro" id="IPR053924">
    <property type="entry name" value="RecX_HTH_2nd"/>
</dbReference>